<gene>
    <name evidence="1" type="ORF">DSO57_1009590</name>
</gene>
<accession>A0ACC2TUI0</accession>
<evidence type="ECO:0000313" key="1">
    <source>
        <dbReference type="EMBL" id="KAJ9078177.1"/>
    </source>
</evidence>
<reference evidence="1" key="1">
    <citation type="submission" date="2022-04" db="EMBL/GenBank/DDBJ databases">
        <title>Genome of the entomopathogenic fungus Entomophthora muscae.</title>
        <authorList>
            <person name="Elya C."/>
            <person name="Lovett B.R."/>
            <person name="Lee E."/>
            <person name="Macias A.M."/>
            <person name="Hajek A.E."/>
            <person name="De Bivort B.L."/>
            <person name="Kasson M.T."/>
            <person name="De Fine Licht H.H."/>
            <person name="Stajich J.E."/>
        </authorList>
    </citation>
    <scope>NUCLEOTIDE SEQUENCE</scope>
    <source>
        <strain evidence="1">Berkeley</strain>
    </source>
</reference>
<dbReference type="Proteomes" id="UP001165960">
    <property type="component" value="Unassembled WGS sequence"/>
</dbReference>
<sequence>MSHTVRYIMRRLCEHPLCAVRYVGRQGANLGCNTVTSPSKNLHQLVYILDGLPGRVFELMVRCDFLIKSLPFNNVPLPITTLATLPPFVVMVIFLGSFTFKPFLGEPPLRIRFPLCRECRHSPYFNFAFVGLF</sequence>
<proteinExistence type="predicted"/>
<evidence type="ECO:0000313" key="2">
    <source>
        <dbReference type="Proteomes" id="UP001165960"/>
    </source>
</evidence>
<comment type="caution">
    <text evidence="1">The sequence shown here is derived from an EMBL/GenBank/DDBJ whole genome shotgun (WGS) entry which is preliminary data.</text>
</comment>
<dbReference type="EMBL" id="QTSX02002160">
    <property type="protein sequence ID" value="KAJ9078177.1"/>
    <property type="molecule type" value="Genomic_DNA"/>
</dbReference>
<name>A0ACC2TUI0_9FUNG</name>
<keyword evidence="2" id="KW-1185">Reference proteome</keyword>
<protein>
    <submittedName>
        <fullName evidence="1">Uncharacterized protein</fullName>
    </submittedName>
</protein>
<organism evidence="1 2">
    <name type="scientific">Entomophthora muscae</name>
    <dbReference type="NCBI Taxonomy" id="34485"/>
    <lineage>
        <taxon>Eukaryota</taxon>
        <taxon>Fungi</taxon>
        <taxon>Fungi incertae sedis</taxon>
        <taxon>Zoopagomycota</taxon>
        <taxon>Entomophthoromycotina</taxon>
        <taxon>Entomophthoromycetes</taxon>
        <taxon>Entomophthorales</taxon>
        <taxon>Entomophthoraceae</taxon>
        <taxon>Entomophthora</taxon>
    </lineage>
</organism>